<evidence type="ECO:0000256" key="7">
    <source>
        <dbReference type="ARBA" id="ARBA00023170"/>
    </source>
</evidence>
<dbReference type="SMART" id="SM00192">
    <property type="entry name" value="LDLa"/>
    <property type="match status" value="5"/>
</dbReference>
<dbReference type="OrthoDB" id="8831087at2759"/>
<keyword evidence="6 9" id="KW-1015">Disulfide bond</keyword>
<dbReference type="PANTHER" id="PTHR22722:SF12">
    <property type="entry name" value="EGF-LIKE DOMAIN-CONTAINING PROTEIN"/>
    <property type="match status" value="1"/>
</dbReference>
<keyword evidence="11" id="KW-1185">Reference proteome</keyword>
<dbReference type="KEGG" id="pvp:111729022"/>
<feature type="disulfide bond" evidence="9">
    <location>
        <begin position="236"/>
        <end position="251"/>
    </location>
</feature>
<evidence type="ECO:0000256" key="10">
    <source>
        <dbReference type="SAM" id="MobiDB-lite"/>
    </source>
</evidence>
<evidence type="ECO:0000313" key="12">
    <source>
        <dbReference type="RefSeq" id="XP_023375763.1"/>
    </source>
</evidence>
<evidence type="ECO:0000256" key="3">
    <source>
        <dbReference type="ARBA" id="ARBA00022737"/>
    </source>
</evidence>
<dbReference type="GO" id="GO:0016324">
    <property type="term" value="C:apical plasma membrane"/>
    <property type="evidence" value="ECO:0007669"/>
    <property type="project" value="TreeGrafter"/>
</dbReference>
<dbReference type="InterPro" id="IPR051221">
    <property type="entry name" value="LDLR-related"/>
</dbReference>
<evidence type="ECO:0000313" key="11">
    <source>
        <dbReference type="Proteomes" id="UP000515202"/>
    </source>
</evidence>
<keyword evidence="2" id="KW-0812">Transmembrane</keyword>
<dbReference type="CDD" id="cd00112">
    <property type="entry name" value="LDLa"/>
    <property type="match status" value="5"/>
</dbReference>
<dbReference type="PROSITE" id="PS50068">
    <property type="entry name" value="LDLRA_2"/>
    <property type="match status" value="5"/>
</dbReference>
<proteinExistence type="predicted"/>
<comment type="subcellular location">
    <subcellularLocation>
        <location evidence="1">Membrane</location>
        <topology evidence="1">Single-pass membrane protein</topology>
    </subcellularLocation>
</comment>
<keyword evidence="5" id="KW-0472">Membrane</keyword>
<evidence type="ECO:0000256" key="9">
    <source>
        <dbReference type="PROSITE-ProRule" id="PRU00124"/>
    </source>
</evidence>
<reference evidence="12" key="1">
    <citation type="submission" date="2025-08" db="UniProtKB">
        <authorList>
            <consortium name="RefSeq"/>
        </authorList>
    </citation>
    <scope>IDENTIFICATION</scope>
    <source>
        <tissue evidence="12">Kidney</tissue>
    </source>
</reference>
<organism evidence="11 12">
    <name type="scientific">Pteropus vampyrus</name>
    <name type="common">Large flying fox</name>
    <dbReference type="NCBI Taxonomy" id="132908"/>
    <lineage>
        <taxon>Eukaryota</taxon>
        <taxon>Metazoa</taxon>
        <taxon>Chordata</taxon>
        <taxon>Craniata</taxon>
        <taxon>Vertebrata</taxon>
        <taxon>Euteleostomi</taxon>
        <taxon>Mammalia</taxon>
        <taxon>Eutheria</taxon>
        <taxon>Laurasiatheria</taxon>
        <taxon>Chiroptera</taxon>
        <taxon>Yinpterochiroptera</taxon>
        <taxon>Pteropodoidea</taxon>
        <taxon>Pteropodidae</taxon>
        <taxon>Pteropodinae</taxon>
        <taxon>Pteropus</taxon>
    </lineage>
</organism>
<dbReference type="InterPro" id="IPR002172">
    <property type="entry name" value="LDrepeatLR_classA_rpt"/>
</dbReference>
<dbReference type="Gene3D" id="4.10.400.10">
    <property type="entry name" value="Low-density Lipoprotein Receptor"/>
    <property type="match status" value="5"/>
</dbReference>
<dbReference type="AlphaFoldDB" id="A0A6P6BL20"/>
<feature type="disulfide bond" evidence="9">
    <location>
        <begin position="278"/>
        <end position="293"/>
    </location>
</feature>
<dbReference type="Pfam" id="PF00057">
    <property type="entry name" value="Ldl_recept_a"/>
    <property type="match status" value="5"/>
</dbReference>
<evidence type="ECO:0000256" key="4">
    <source>
        <dbReference type="ARBA" id="ARBA00022989"/>
    </source>
</evidence>
<dbReference type="GO" id="GO:0042562">
    <property type="term" value="F:hormone binding"/>
    <property type="evidence" value="ECO:0007669"/>
    <property type="project" value="TreeGrafter"/>
</dbReference>
<feature type="disulfide bond" evidence="9">
    <location>
        <begin position="174"/>
        <end position="186"/>
    </location>
</feature>
<feature type="disulfide bond" evidence="9">
    <location>
        <begin position="154"/>
        <end position="169"/>
    </location>
</feature>
<dbReference type="GO" id="GO:0006898">
    <property type="term" value="P:receptor-mediated endocytosis"/>
    <property type="evidence" value="ECO:0007669"/>
    <property type="project" value="TreeGrafter"/>
</dbReference>
<feature type="region of interest" description="Disordered" evidence="10">
    <location>
        <begin position="1"/>
        <end position="23"/>
    </location>
</feature>
<dbReference type="PRINTS" id="PR00261">
    <property type="entry name" value="LDLRECEPTOR"/>
</dbReference>
<dbReference type="PROSITE" id="PS01209">
    <property type="entry name" value="LDLRA_1"/>
    <property type="match status" value="1"/>
</dbReference>
<keyword evidence="7" id="KW-0675">Receptor</keyword>
<dbReference type="SUPFAM" id="SSF57424">
    <property type="entry name" value="LDL receptor-like module"/>
    <property type="match status" value="5"/>
</dbReference>
<dbReference type="GeneID" id="111729022"/>
<keyword evidence="8" id="KW-0325">Glycoprotein</keyword>
<evidence type="ECO:0000256" key="2">
    <source>
        <dbReference type="ARBA" id="ARBA00022692"/>
    </source>
</evidence>
<protein>
    <submittedName>
        <fullName evidence="12">Low-density lipoprotein receptor-like</fullName>
    </submittedName>
</protein>
<evidence type="ECO:0000256" key="8">
    <source>
        <dbReference type="ARBA" id="ARBA00023180"/>
    </source>
</evidence>
<name>A0A6P6BL20_PTEVA</name>
<sequence>MALSAEVSGSPKEEQKRRAKRDGNIPFLCTQSTKIWRLKEQPQAPILLVPPPLPLLCTQSSDLCQNGKECISREYLCDGGRDCQDGSDEETVPSSATDQGSSSVWTEASALRRNTTVMGLSSAWTDELDCWKPTEDCSLLCDNKTHCIPESWLCDGNPDCPDKKDEQGCIHEKCSTSEFRCENGQCISYSLHYDGNRDCLDHSNEDGFPVSWPLRCPSGQVKCPQSGECVLAEWICDHDLDCRDGSDEKDCDLEELWCGSRQWSCASGDQCVPDLWCCDGQRDCRDGSDEAGCECGGLTLRGKADGFKRHLPLASA</sequence>
<evidence type="ECO:0000256" key="6">
    <source>
        <dbReference type="ARBA" id="ARBA00023157"/>
    </source>
</evidence>
<keyword evidence="3" id="KW-0677">Repeat</keyword>
<dbReference type="RefSeq" id="XP_023375763.1">
    <property type="nucleotide sequence ID" value="XM_023519995.1"/>
</dbReference>
<evidence type="ECO:0000256" key="1">
    <source>
        <dbReference type="ARBA" id="ARBA00004167"/>
    </source>
</evidence>
<accession>A0A6P6BL20</accession>
<gene>
    <name evidence="12" type="primary">LOC111729022</name>
</gene>
<comment type="caution">
    <text evidence="9">Lacks conserved residue(s) required for the propagation of feature annotation.</text>
</comment>
<evidence type="ECO:0000256" key="5">
    <source>
        <dbReference type="ARBA" id="ARBA00023136"/>
    </source>
</evidence>
<dbReference type="PANTHER" id="PTHR22722">
    <property type="entry name" value="LOW-DENSITY LIPOPROTEIN RECEPTOR-RELATED PROTEIN 2-RELATED"/>
    <property type="match status" value="1"/>
</dbReference>
<feature type="disulfide bond" evidence="9">
    <location>
        <begin position="181"/>
        <end position="199"/>
    </location>
</feature>
<dbReference type="GO" id="GO:0043235">
    <property type="term" value="C:receptor complex"/>
    <property type="evidence" value="ECO:0007669"/>
    <property type="project" value="TreeGrafter"/>
</dbReference>
<dbReference type="InterPro" id="IPR036055">
    <property type="entry name" value="LDL_receptor-like_sf"/>
</dbReference>
<dbReference type="Proteomes" id="UP000515202">
    <property type="component" value="Unplaced"/>
</dbReference>
<keyword evidence="4" id="KW-1133">Transmembrane helix</keyword>
<dbReference type="InterPro" id="IPR023415">
    <property type="entry name" value="LDLR_class-A_CS"/>
</dbReference>